<dbReference type="InterPro" id="IPR023205">
    <property type="entry name" value="DsbA/DsbL"/>
</dbReference>
<evidence type="ECO:0000313" key="9">
    <source>
        <dbReference type="Proteomes" id="UP001609821"/>
    </source>
</evidence>
<evidence type="ECO:0000259" key="7">
    <source>
        <dbReference type="Pfam" id="PF01323"/>
    </source>
</evidence>
<gene>
    <name evidence="8" type="ORF">ACHMWK_23310</name>
</gene>
<feature type="domain" description="DSBA-like thioredoxin" evidence="7">
    <location>
        <begin position="94"/>
        <end position="180"/>
    </location>
</feature>
<evidence type="ECO:0000256" key="1">
    <source>
        <dbReference type="ARBA" id="ARBA00005791"/>
    </source>
</evidence>
<evidence type="ECO:0000256" key="4">
    <source>
        <dbReference type="ARBA" id="ARBA00023284"/>
    </source>
</evidence>
<evidence type="ECO:0000256" key="6">
    <source>
        <dbReference type="SAM" id="SignalP"/>
    </source>
</evidence>
<accession>A0ABW7M6D0</accession>
<dbReference type="InterPro" id="IPR050824">
    <property type="entry name" value="Thiol_disulfide_DsbA"/>
</dbReference>
<evidence type="ECO:0000313" key="8">
    <source>
        <dbReference type="EMBL" id="MFH6568889.1"/>
    </source>
</evidence>
<keyword evidence="5" id="KW-0574">Periplasm</keyword>
<dbReference type="PANTHER" id="PTHR35891:SF2">
    <property type="entry name" value="THIOL:DISULFIDE INTERCHANGE PROTEIN DSBA"/>
    <property type="match status" value="1"/>
</dbReference>
<dbReference type="Pfam" id="PF01323">
    <property type="entry name" value="DSBA"/>
    <property type="match status" value="1"/>
</dbReference>
<keyword evidence="2 6" id="KW-0732">Signal</keyword>
<keyword evidence="4" id="KW-0676">Redox-active center</keyword>
<name>A0ABW7M6D0_9PSED</name>
<comment type="similarity">
    <text evidence="1">Belongs to the thioredoxin family. DsbA subfamily.</text>
</comment>
<reference evidence="8 9" key="1">
    <citation type="submission" date="2024-10" db="EMBL/GenBank/DDBJ databases">
        <title>Aeromonas and Pseudomonas from the Cagarras Archipelago, Rio de Janeiro, Brazil.</title>
        <authorList>
            <person name="Canellas A.L.B."/>
            <person name="Laport M.S."/>
        </authorList>
    </citation>
    <scope>NUCLEOTIDE SEQUENCE [LARGE SCALE GENOMIC DNA]</scope>
    <source>
        <strain evidence="8 9">CPF-4</strain>
    </source>
</reference>
<dbReference type="PIRSF" id="PIRSF001488">
    <property type="entry name" value="Tdi_protein"/>
    <property type="match status" value="1"/>
</dbReference>
<keyword evidence="3 5" id="KW-1015">Disulfide bond</keyword>
<dbReference type="PANTHER" id="PTHR35891">
    <property type="entry name" value="THIOL:DISULFIDE INTERCHANGE PROTEIN DSBA"/>
    <property type="match status" value="1"/>
</dbReference>
<protein>
    <recommendedName>
        <fullName evidence="5">Thiol:disulfide interchange protein</fullName>
    </recommendedName>
</protein>
<feature type="signal peptide" evidence="6">
    <location>
        <begin position="1"/>
        <end position="26"/>
    </location>
</feature>
<dbReference type="RefSeq" id="WP_395247658.1">
    <property type="nucleotide sequence ID" value="NZ_JBINXA010000002.1"/>
</dbReference>
<dbReference type="EMBL" id="JBINXB010000057">
    <property type="protein sequence ID" value="MFH6568889.1"/>
    <property type="molecule type" value="Genomic_DNA"/>
</dbReference>
<comment type="caution">
    <text evidence="8">The sequence shown here is derived from an EMBL/GenBank/DDBJ whole genome shotgun (WGS) entry which is preliminary data.</text>
</comment>
<dbReference type="InterPro" id="IPR001853">
    <property type="entry name" value="DSBA-like_thioredoxin_dom"/>
</dbReference>
<dbReference type="Gene3D" id="3.40.30.10">
    <property type="entry name" value="Glutaredoxin"/>
    <property type="match status" value="1"/>
</dbReference>
<keyword evidence="9" id="KW-1185">Reference proteome</keyword>
<evidence type="ECO:0000256" key="2">
    <source>
        <dbReference type="ARBA" id="ARBA00022729"/>
    </source>
</evidence>
<sequence length="209" mass="23397">MFYGFTVRFLCAVLISGALGASIAVAANQYIELSPPVEKLEGTQIEVVEVFSYGCQHCYNLENTINPWVETLPADVKFERIPAMFGGIWDIHGRLFLTLQVMQAEPSVHRAVFEAIRHRQKLVSPDQMGDFLLGQGIDKALFIKVYASNEVQARVIDAQQKVRAYGVTGVPVLIVDRKYRFDQSAGGPEGMLRLAERLISQERVARQQP</sequence>
<dbReference type="InterPro" id="IPR036249">
    <property type="entry name" value="Thioredoxin-like_sf"/>
</dbReference>
<comment type="subcellular location">
    <subcellularLocation>
        <location evidence="5">Periplasm</location>
    </subcellularLocation>
</comment>
<evidence type="ECO:0000256" key="3">
    <source>
        <dbReference type="ARBA" id="ARBA00023157"/>
    </source>
</evidence>
<feature type="chain" id="PRO_5045812930" description="Thiol:disulfide interchange protein" evidence="6">
    <location>
        <begin position="27"/>
        <end position="209"/>
    </location>
</feature>
<dbReference type="CDD" id="cd03019">
    <property type="entry name" value="DsbA_DsbA"/>
    <property type="match status" value="1"/>
</dbReference>
<proteinExistence type="inferred from homology"/>
<dbReference type="SUPFAM" id="SSF52833">
    <property type="entry name" value="Thioredoxin-like"/>
    <property type="match status" value="1"/>
</dbReference>
<dbReference type="Proteomes" id="UP001609821">
    <property type="component" value="Unassembled WGS sequence"/>
</dbReference>
<organism evidence="8 9">
    <name type="scientific">Pseudomonas kulmbachensis</name>
    <dbReference type="NCBI Taxonomy" id="3043408"/>
    <lineage>
        <taxon>Bacteria</taxon>
        <taxon>Pseudomonadati</taxon>
        <taxon>Pseudomonadota</taxon>
        <taxon>Gammaproteobacteria</taxon>
        <taxon>Pseudomonadales</taxon>
        <taxon>Pseudomonadaceae</taxon>
        <taxon>Pseudomonas</taxon>
    </lineage>
</organism>
<evidence type="ECO:0000256" key="5">
    <source>
        <dbReference type="PIRNR" id="PIRNR001488"/>
    </source>
</evidence>